<sequence length="49" mass="5821">MSLLMPLRCLNLHHIQDSITKEILLQEVLRDGLYQFHNNTTHSKKFPFV</sequence>
<protein>
    <submittedName>
        <fullName evidence="1">Uncharacterized protein</fullName>
    </submittedName>
</protein>
<proteinExistence type="predicted"/>
<dbReference type="Proteomes" id="UP001419268">
    <property type="component" value="Unassembled WGS sequence"/>
</dbReference>
<comment type="caution">
    <text evidence="1">The sequence shown here is derived from an EMBL/GenBank/DDBJ whole genome shotgun (WGS) entry which is preliminary data.</text>
</comment>
<evidence type="ECO:0000313" key="1">
    <source>
        <dbReference type="EMBL" id="KAK9140398.1"/>
    </source>
</evidence>
<dbReference type="AlphaFoldDB" id="A0AAP0JUC3"/>
<gene>
    <name evidence="1" type="ORF">Scep_010079</name>
</gene>
<keyword evidence="2" id="KW-1185">Reference proteome</keyword>
<name>A0AAP0JUC3_9MAGN</name>
<organism evidence="1 2">
    <name type="scientific">Stephania cephalantha</name>
    <dbReference type="NCBI Taxonomy" id="152367"/>
    <lineage>
        <taxon>Eukaryota</taxon>
        <taxon>Viridiplantae</taxon>
        <taxon>Streptophyta</taxon>
        <taxon>Embryophyta</taxon>
        <taxon>Tracheophyta</taxon>
        <taxon>Spermatophyta</taxon>
        <taxon>Magnoliopsida</taxon>
        <taxon>Ranunculales</taxon>
        <taxon>Menispermaceae</taxon>
        <taxon>Menispermoideae</taxon>
        <taxon>Cissampelideae</taxon>
        <taxon>Stephania</taxon>
    </lineage>
</organism>
<dbReference type="EMBL" id="JBBNAG010000004">
    <property type="protein sequence ID" value="KAK9140398.1"/>
    <property type="molecule type" value="Genomic_DNA"/>
</dbReference>
<reference evidence="1 2" key="1">
    <citation type="submission" date="2024-01" db="EMBL/GenBank/DDBJ databases">
        <title>Genome assemblies of Stephania.</title>
        <authorList>
            <person name="Yang L."/>
        </authorList>
    </citation>
    <scope>NUCLEOTIDE SEQUENCE [LARGE SCALE GENOMIC DNA]</scope>
    <source>
        <strain evidence="1">JXDWG</strain>
        <tissue evidence="1">Leaf</tissue>
    </source>
</reference>
<evidence type="ECO:0000313" key="2">
    <source>
        <dbReference type="Proteomes" id="UP001419268"/>
    </source>
</evidence>
<accession>A0AAP0JUC3</accession>